<dbReference type="NCBIfam" id="NF033788">
    <property type="entry name" value="HTH_metalloreg"/>
    <property type="match status" value="1"/>
</dbReference>
<reference evidence="5" key="1">
    <citation type="journal article" date="2021" name="bioRxiv">
        <title>Unraveling nitrogen, sulfur and carbon metabolic pathways and microbial community transcriptional responses to substrate deprivation and toxicity stresses in a bioreactor mimicking anoxic brackish coastal sediment conditions.</title>
        <authorList>
            <person name="Martins P.D."/>
            <person name="Echeveste M.J."/>
            <person name="Arshad A."/>
            <person name="Kurth J."/>
            <person name="Ouboter H."/>
            <person name="Jetten M.S.M."/>
            <person name="Welte C.U."/>
        </authorList>
    </citation>
    <scope>NUCLEOTIDE SEQUENCE</scope>
    <source>
        <strain evidence="5">MAG_39</strain>
    </source>
</reference>
<evidence type="ECO:0000313" key="6">
    <source>
        <dbReference type="Proteomes" id="UP000705867"/>
    </source>
</evidence>
<dbReference type="SMART" id="SM00418">
    <property type="entry name" value="HTH_ARSR"/>
    <property type="match status" value="1"/>
</dbReference>
<dbReference type="PANTHER" id="PTHR33154">
    <property type="entry name" value="TRANSCRIPTIONAL REGULATOR, ARSR FAMILY"/>
    <property type="match status" value="1"/>
</dbReference>
<dbReference type="Pfam" id="PF01022">
    <property type="entry name" value="HTH_5"/>
    <property type="match status" value="1"/>
</dbReference>
<protein>
    <submittedName>
        <fullName evidence="5">Metalloregulator ArsR/SmtB family transcription factor</fullName>
    </submittedName>
</protein>
<dbReference type="GO" id="GO:0003700">
    <property type="term" value="F:DNA-binding transcription factor activity"/>
    <property type="evidence" value="ECO:0007669"/>
    <property type="project" value="InterPro"/>
</dbReference>
<dbReference type="InterPro" id="IPR051081">
    <property type="entry name" value="HTH_MetalResp_TranReg"/>
</dbReference>
<dbReference type="CDD" id="cd00090">
    <property type="entry name" value="HTH_ARSR"/>
    <property type="match status" value="1"/>
</dbReference>
<evidence type="ECO:0000256" key="3">
    <source>
        <dbReference type="ARBA" id="ARBA00023163"/>
    </source>
</evidence>
<dbReference type="Proteomes" id="UP000705867">
    <property type="component" value="Unassembled WGS sequence"/>
</dbReference>
<dbReference type="InterPro" id="IPR036390">
    <property type="entry name" value="WH_DNA-bd_sf"/>
</dbReference>
<reference evidence="5" key="2">
    <citation type="submission" date="2021-08" db="EMBL/GenBank/DDBJ databases">
        <authorList>
            <person name="Dalcin Martins P."/>
        </authorList>
    </citation>
    <scope>NUCLEOTIDE SEQUENCE</scope>
    <source>
        <strain evidence="5">MAG_39</strain>
    </source>
</reference>
<keyword evidence="1" id="KW-0805">Transcription regulation</keyword>
<accession>A0A953JDL1</accession>
<keyword evidence="2" id="KW-0238">DNA-binding</keyword>
<evidence type="ECO:0000259" key="4">
    <source>
        <dbReference type="PROSITE" id="PS50987"/>
    </source>
</evidence>
<comment type="caution">
    <text evidence="5">The sequence shown here is derived from an EMBL/GenBank/DDBJ whole genome shotgun (WGS) entry which is preliminary data.</text>
</comment>
<sequence>MQKALELFKILSDTSRLRLLMLLEQKELCVCQMMGVLTLSQPLVSRNLSLLTRSGFLEMRREGKLMFYRIKPSLPPAHLLALSLVRKLLEGDSILQNDRESLQDCSEFQKQTGKCDMETFKAFMEYRKRKRGEEPLPKTVRERSL</sequence>
<dbReference type="InterPro" id="IPR011991">
    <property type="entry name" value="ArsR-like_HTH"/>
</dbReference>
<keyword evidence="3" id="KW-0804">Transcription</keyword>
<gene>
    <name evidence="5" type="ORF">K8I29_06205</name>
</gene>
<dbReference type="GO" id="GO:0003677">
    <property type="term" value="F:DNA binding"/>
    <property type="evidence" value="ECO:0007669"/>
    <property type="project" value="UniProtKB-KW"/>
</dbReference>
<evidence type="ECO:0000313" key="5">
    <source>
        <dbReference type="EMBL" id="MBZ0155796.1"/>
    </source>
</evidence>
<dbReference type="InterPro" id="IPR036388">
    <property type="entry name" value="WH-like_DNA-bd_sf"/>
</dbReference>
<name>A0A953JDL1_9BACT</name>
<dbReference type="SUPFAM" id="SSF46785">
    <property type="entry name" value="Winged helix' DNA-binding domain"/>
    <property type="match status" value="1"/>
</dbReference>
<dbReference type="EMBL" id="JAIOIV010000045">
    <property type="protein sequence ID" value="MBZ0155796.1"/>
    <property type="molecule type" value="Genomic_DNA"/>
</dbReference>
<dbReference type="AlphaFoldDB" id="A0A953JDL1"/>
<evidence type="ECO:0000256" key="2">
    <source>
        <dbReference type="ARBA" id="ARBA00023125"/>
    </source>
</evidence>
<dbReference type="PROSITE" id="PS50987">
    <property type="entry name" value="HTH_ARSR_2"/>
    <property type="match status" value="1"/>
</dbReference>
<feature type="domain" description="HTH arsR-type" evidence="4">
    <location>
        <begin position="1"/>
        <end position="96"/>
    </location>
</feature>
<proteinExistence type="predicted"/>
<organism evidence="5 6">
    <name type="scientific">Candidatus Nitrobium versatile</name>
    <dbReference type="NCBI Taxonomy" id="2884831"/>
    <lineage>
        <taxon>Bacteria</taxon>
        <taxon>Pseudomonadati</taxon>
        <taxon>Nitrospirota</taxon>
        <taxon>Nitrospiria</taxon>
        <taxon>Nitrospirales</taxon>
        <taxon>Nitrospiraceae</taxon>
        <taxon>Candidatus Nitrobium</taxon>
    </lineage>
</organism>
<dbReference type="InterPro" id="IPR001845">
    <property type="entry name" value="HTH_ArsR_DNA-bd_dom"/>
</dbReference>
<dbReference type="Gene3D" id="1.10.10.10">
    <property type="entry name" value="Winged helix-like DNA-binding domain superfamily/Winged helix DNA-binding domain"/>
    <property type="match status" value="1"/>
</dbReference>
<evidence type="ECO:0000256" key="1">
    <source>
        <dbReference type="ARBA" id="ARBA00023015"/>
    </source>
</evidence>
<dbReference type="PANTHER" id="PTHR33154:SF18">
    <property type="entry name" value="ARSENICAL RESISTANCE OPERON REPRESSOR"/>
    <property type="match status" value="1"/>
</dbReference>
<dbReference type="PRINTS" id="PR00778">
    <property type="entry name" value="HTHARSR"/>
</dbReference>